<evidence type="ECO:0000256" key="1">
    <source>
        <dbReference type="SAM" id="Phobius"/>
    </source>
</evidence>
<keyword evidence="1" id="KW-1133">Transmembrane helix</keyword>
<gene>
    <name evidence="2" type="ORF">O0Q50_20605</name>
</gene>
<dbReference type="EMBL" id="JAPTGD010000002">
    <property type="protein sequence ID" value="MDU9693581.1"/>
    <property type="molecule type" value="Genomic_DNA"/>
</dbReference>
<evidence type="ECO:0000313" key="2">
    <source>
        <dbReference type="EMBL" id="MDU9693581.1"/>
    </source>
</evidence>
<dbReference type="RefSeq" id="WP_316910806.1">
    <property type="nucleotide sequence ID" value="NZ_JAPTGD010000002.1"/>
</dbReference>
<feature type="transmembrane region" description="Helical" evidence="1">
    <location>
        <begin position="16"/>
        <end position="40"/>
    </location>
</feature>
<accession>A0AAX6NCE7</accession>
<organism evidence="2 3">
    <name type="scientific">Priestia aryabhattai</name>
    <name type="common">Bacillus aryabhattai</name>
    <dbReference type="NCBI Taxonomy" id="412384"/>
    <lineage>
        <taxon>Bacteria</taxon>
        <taxon>Bacillati</taxon>
        <taxon>Bacillota</taxon>
        <taxon>Bacilli</taxon>
        <taxon>Bacillales</taxon>
        <taxon>Bacillaceae</taxon>
        <taxon>Priestia</taxon>
    </lineage>
</organism>
<dbReference type="Proteomes" id="UP001269400">
    <property type="component" value="Unassembled WGS sequence"/>
</dbReference>
<comment type="caution">
    <text evidence="2">The sequence shown here is derived from an EMBL/GenBank/DDBJ whole genome shotgun (WGS) entry which is preliminary data.</text>
</comment>
<protein>
    <submittedName>
        <fullName evidence="2">Uncharacterized protein</fullName>
    </submittedName>
</protein>
<keyword evidence="1" id="KW-0812">Transmembrane</keyword>
<keyword evidence="1" id="KW-0472">Membrane</keyword>
<dbReference type="AlphaFoldDB" id="A0AAX6NCE7"/>
<name>A0AAX6NCE7_PRIAR</name>
<proteinExistence type="predicted"/>
<reference evidence="2" key="2">
    <citation type="submission" date="2022-12" db="EMBL/GenBank/DDBJ databases">
        <authorList>
            <person name="Dechsakulwatana C."/>
            <person name="Rungsihiranrut A."/>
            <person name="Muangchinda C."/>
            <person name="Ningthoujam R."/>
            <person name="Klankeo P."/>
            <person name="Pinyakong O."/>
        </authorList>
    </citation>
    <scope>NUCLEOTIDE SEQUENCE</scope>
    <source>
        <strain evidence="2">TL01-2</strain>
    </source>
</reference>
<sequence length="97" mass="11479">MKETTDKQTKSFIHNLIGYTECVALVFIAFFTTVFVTLLFNNYAIRYEVIGWLYEHDIRFKTAVWLLEKVDPLLPYSRETSFEAVPEIPRQSSYSTW</sequence>
<evidence type="ECO:0000313" key="3">
    <source>
        <dbReference type="Proteomes" id="UP001269400"/>
    </source>
</evidence>
<reference evidence="2" key="1">
    <citation type="journal article" date="2022" name="J Environ Chem Eng">
        <title>Biodegradation of petroleum oil using a constructed nonpathogenic and heavy metal-tolerant bacterial consortium isolated from marine sponges.</title>
        <authorList>
            <person name="Dechsakulwatana C."/>
            <person name="Rungsihiranrut A."/>
            <person name="Muangchinda C."/>
            <person name="Ningthoujam R."/>
            <person name="Klankeo P."/>
            <person name="Pinyakong O."/>
        </authorList>
    </citation>
    <scope>NUCLEOTIDE SEQUENCE</scope>
    <source>
        <strain evidence="2">TL01-2</strain>
    </source>
</reference>